<organism evidence="16 17">
    <name type="scientific">Perkinsus olseni</name>
    <name type="common">Perkinsus atlanticus</name>
    <dbReference type="NCBI Taxonomy" id="32597"/>
    <lineage>
        <taxon>Eukaryota</taxon>
        <taxon>Sar</taxon>
        <taxon>Alveolata</taxon>
        <taxon>Perkinsozoa</taxon>
        <taxon>Perkinsea</taxon>
        <taxon>Perkinsida</taxon>
        <taxon>Perkinsidae</taxon>
        <taxon>Perkinsus</taxon>
    </lineage>
</organism>
<evidence type="ECO:0000256" key="3">
    <source>
        <dbReference type="ARBA" id="ARBA00022670"/>
    </source>
</evidence>
<feature type="transmembrane region" description="Helical" evidence="11">
    <location>
        <begin position="169"/>
        <end position="191"/>
    </location>
</feature>
<evidence type="ECO:0000313" key="16">
    <source>
        <dbReference type="EMBL" id="KAF4722093.1"/>
    </source>
</evidence>
<dbReference type="EC" id="3.4.21.62" evidence="8"/>
<keyword evidence="11" id="KW-0812">Transmembrane</keyword>
<keyword evidence="5 9" id="KW-0720">Serine protease</keyword>
<dbReference type="Gene3D" id="3.40.50.1220">
    <property type="entry name" value="TPP-binding domain"/>
    <property type="match status" value="1"/>
</dbReference>
<dbReference type="InterPro" id="IPR012000">
    <property type="entry name" value="Thiamin_PyroP_enz_cen_dom"/>
</dbReference>
<dbReference type="PANTHER" id="PTHR18968">
    <property type="entry name" value="THIAMINE PYROPHOSPHATE ENZYMES"/>
    <property type="match status" value="1"/>
</dbReference>
<feature type="domain" description="Thiamine pyrophosphate enzyme central" evidence="13">
    <location>
        <begin position="768"/>
        <end position="881"/>
    </location>
</feature>
<comment type="similarity">
    <text evidence="2">Belongs to the TPP enzyme family.</text>
</comment>
<keyword evidence="6" id="KW-0786">Thiamine pyrophosphate</keyword>
<evidence type="ECO:0000256" key="4">
    <source>
        <dbReference type="ARBA" id="ARBA00022801"/>
    </source>
</evidence>
<dbReference type="GO" id="GO:0000287">
    <property type="term" value="F:magnesium ion binding"/>
    <property type="evidence" value="ECO:0007669"/>
    <property type="project" value="InterPro"/>
</dbReference>
<dbReference type="SUPFAM" id="SSF52518">
    <property type="entry name" value="Thiamin diphosphate-binding fold (THDP-binding)"/>
    <property type="match status" value="2"/>
</dbReference>
<keyword evidence="3 9" id="KW-0645">Protease</keyword>
<protein>
    <recommendedName>
        <fullName evidence="8">subtilisin</fullName>
        <ecNumber evidence="8">3.4.21.62</ecNumber>
    </recommendedName>
</protein>
<feature type="compositionally biased region" description="Basic and acidic residues" evidence="10">
    <location>
        <begin position="300"/>
        <end position="312"/>
    </location>
</feature>
<dbReference type="InterPro" id="IPR000209">
    <property type="entry name" value="Peptidase_S8/S53_dom"/>
</dbReference>
<evidence type="ECO:0000256" key="10">
    <source>
        <dbReference type="SAM" id="MobiDB-lite"/>
    </source>
</evidence>
<dbReference type="GO" id="GO:0005948">
    <property type="term" value="C:acetolactate synthase complex"/>
    <property type="evidence" value="ECO:0007669"/>
    <property type="project" value="TreeGrafter"/>
</dbReference>
<feature type="active site" description="Charge relay system" evidence="9">
    <location>
        <position position="1384"/>
    </location>
</feature>
<evidence type="ECO:0000256" key="11">
    <source>
        <dbReference type="SAM" id="Phobius"/>
    </source>
</evidence>
<comment type="cofactor">
    <cofactor evidence="1">
        <name>thiamine diphosphate</name>
        <dbReference type="ChEBI" id="CHEBI:58937"/>
    </cofactor>
</comment>
<dbReference type="Gene3D" id="3.40.50.970">
    <property type="match status" value="2"/>
</dbReference>
<evidence type="ECO:0000256" key="5">
    <source>
        <dbReference type="ARBA" id="ARBA00022825"/>
    </source>
</evidence>
<feature type="transmembrane region" description="Helical" evidence="11">
    <location>
        <begin position="421"/>
        <end position="441"/>
    </location>
</feature>
<dbReference type="InterPro" id="IPR029035">
    <property type="entry name" value="DHS-like_NAD/FAD-binding_dom"/>
</dbReference>
<feature type="compositionally biased region" description="Basic and acidic residues" evidence="10">
    <location>
        <begin position="476"/>
        <end position="486"/>
    </location>
</feature>
<feature type="compositionally biased region" description="Basic and acidic residues" evidence="10">
    <location>
        <begin position="1154"/>
        <end position="1163"/>
    </location>
</feature>
<dbReference type="GO" id="GO:0006508">
    <property type="term" value="P:proteolysis"/>
    <property type="evidence" value="ECO:0007669"/>
    <property type="project" value="UniProtKB-KW"/>
</dbReference>
<dbReference type="InterPro" id="IPR045229">
    <property type="entry name" value="TPP_enz"/>
</dbReference>
<feature type="transmembrane region" description="Helical" evidence="11">
    <location>
        <begin position="265"/>
        <end position="286"/>
    </location>
</feature>
<dbReference type="Pfam" id="PF02776">
    <property type="entry name" value="TPP_enzyme_N"/>
    <property type="match status" value="1"/>
</dbReference>
<dbReference type="InterPro" id="IPR023827">
    <property type="entry name" value="Peptidase_S8_Asp-AS"/>
</dbReference>
<dbReference type="GO" id="GO:0009099">
    <property type="term" value="P:L-valine biosynthetic process"/>
    <property type="evidence" value="ECO:0007669"/>
    <property type="project" value="TreeGrafter"/>
</dbReference>
<dbReference type="Pfam" id="PF00082">
    <property type="entry name" value="Peptidase_S8"/>
    <property type="match status" value="1"/>
</dbReference>
<feature type="transmembrane region" description="Helical" evidence="11">
    <location>
        <begin position="203"/>
        <end position="220"/>
    </location>
</feature>
<dbReference type="GO" id="GO:0050660">
    <property type="term" value="F:flavin adenine dinucleotide binding"/>
    <property type="evidence" value="ECO:0007669"/>
    <property type="project" value="TreeGrafter"/>
</dbReference>
<dbReference type="InterPro" id="IPR029061">
    <property type="entry name" value="THDP-binding"/>
</dbReference>
<dbReference type="InterPro" id="IPR012001">
    <property type="entry name" value="Thiamin_PyroP_enz_TPP-bd_dom"/>
</dbReference>
<dbReference type="PRINTS" id="PR00723">
    <property type="entry name" value="SUBTILISIN"/>
</dbReference>
<feature type="transmembrane region" description="Helical" evidence="11">
    <location>
        <begin position="357"/>
        <end position="377"/>
    </location>
</feature>
<dbReference type="SUPFAM" id="SSF52467">
    <property type="entry name" value="DHS-like NAD/FAD-binding domain"/>
    <property type="match status" value="1"/>
</dbReference>
<sequence length="1674" mass="181922">MPELRLFHLPTGPAKSVSTPTVDRYVPYVWVPNPPATLSAWFTAQSDGAERSSISPFVLRPLSRCLSDSHRRRELPNRDYYEDPSLVLGEEGFLPMDTLKEWFKRHGRPSHGHLRFVQRDANKAARERQLHMMFFALSVEFVVPALRPVETLTGINSVRTRLSWVLRRPSVSAVMFLATLITADWALFIFTEVLLVFHARARLLAVLSVLCPLISFVGYITPISSVVQAFKARDASNLPMPFLLSQAFLCLISISYGVSVNSPPIWATNLFGLTTQALWMAAARWISGAAASTIGDAEEAGEKSGRSADRRSSMKSLPDLDGATVSSPVPPPLYSALLATCLACLTLTILSIIPTRVVGFAMCLQGIILSASPLARLGAVLDSRNADSIPLPISLNMVLGNMLWSMFGFYVNDHVIFLQSVVGYTLGVTQIVVIMWCWGYLPYDLSFLKCIFSRGRRNPETTVEMAAREDDPEYADTQRRVQHTDSGEDPETSSVEMKESSNSRVSSKLADLESGHVAASPPEWGSVTDIPDQHRHGGVLVALAIRALGVRRIFTLTGGHISPILVGCNAVGIKVVDTRDEKAAVFAADAYVRLTGNVGVCAVTAGPGLTNAMTAIVNARMAEVPIIVLAGATSMILKGRGSLQDIDQQALVKSAVKSQTTLKCVKDIMPTVLGAAKVAASYNPAPGPVFLEFPLDVLWPRSMAETMIASGGPSQRGLSAYLQRWYLNKYVDSIFGQYFKGSSEAAIPRPGSHKMVQVARPLASPSVVARVAKLLYEAKRPVIVVGSQAAQDVAHIGQLREALILLQVPVWVSGMCRGLFGTSSNSPQMMHMRGAALKDADLVIVAGTPLDFRLNYGRSVNVNATLIICNSNKDLLKKNSDMRAANQYLHACPSRFLRDLAMVGTRKSRKPAWPEWTATCREREAQREKEIAASGVPQSGQENRVNPVRLLKALDKFLQRCGSEATIVADGGDFVGTASYCVRPVRALGWLDPGVFGTLGVGGGFAVAAGVLAGESTPEPVWILWGDGSVGWSLAEFETMKRHRIPCVAIVGNDGKWNQMYRDQVRLLKDPVAAVLGAHVNYHTAAEGFGGNVSFLLERDSEVEDVLSMARTSETTVPSAMDRGGREAGSLPLRMTVETAHRRRRRTAHTLSELPERTGEKRSLQRSKPVGALREDTSKRQRRGSDGHAVWQEWFDEAKENAGWVWDSVSRIGMKLKSSADHLLKEVSRALDSDDEKPNIGSVAPPTDTIVSINSATGDVDIRQLPGMLRDAGYTPDPEVASFLDTAEITTLEYVHSQVVQTPPHTIGSEALCSFVTSASSKLSLQSECSKDVNAAVTSQLDPDLHVNDPYARDQRHLKLMKMGEVWRLASPHVTRNVKVAVLDSGIDWTDPDFAPLKGRLRKESGGYLEGGWNFFTNSSVLTNGYDHGTPVCKILAAKGNNSVGIAGVAPNVTLVPLQMVGDNGAAPLSKFFAALNMAMDLEVDVISMSLAYGLSYMNYSEKAMLWQALAAAQQKGIVLVSGAGNWAEEASNIYPCWYGGPNSLCVAYMWDDNGRNTFHANSNWGDRVDVAAYGYNILTGVDKDGNERTFGGSSASASIVAGLAAILLSMDVEPSMVKRCIIHNTDPVYAVEGKPQRIRGGAINALKTVQYAIHWLSSKPRGLRGSDKFNSEE</sequence>
<feature type="active site" description="Charge relay system" evidence="9">
    <location>
        <position position="1595"/>
    </location>
</feature>
<evidence type="ECO:0000256" key="2">
    <source>
        <dbReference type="ARBA" id="ARBA00007812"/>
    </source>
</evidence>
<evidence type="ECO:0000313" key="17">
    <source>
        <dbReference type="Proteomes" id="UP000553632"/>
    </source>
</evidence>
<dbReference type="SUPFAM" id="SSF52743">
    <property type="entry name" value="Subtilisin-like"/>
    <property type="match status" value="1"/>
</dbReference>
<dbReference type="InterPro" id="IPR036852">
    <property type="entry name" value="Peptidase_S8/S53_dom_sf"/>
</dbReference>
<feature type="region of interest" description="Disordered" evidence="10">
    <location>
        <begin position="1141"/>
        <end position="1187"/>
    </location>
</feature>
<feature type="active site" description="Charge relay system" evidence="9">
    <location>
        <position position="1428"/>
    </location>
</feature>
<reference evidence="16 17" key="1">
    <citation type="submission" date="2020-04" db="EMBL/GenBank/DDBJ databases">
        <title>Perkinsus olseni comparative genomics.</title>
        <authorList>
            <person name="Bogema D.R."/>
        </authorList>
    </citation>
    <scope>NUCLEOTIDE SEQUENCE [LARGE SCALE GENOMIC DNA]</scope>
    <source>
        <strain evidence="16 17">ATCC PRA-207</strain>
    </source>
</reference>
<evidence type="ECO:0000256" key="1">
    <source>
        <dbReference type="ARBA" id="ARBA00001964"/>
    </source>
</evidence>
<evidence type="ECO:0000259" key="14">
    <source>
        <dbReference type="Pfam" id="PF02775"/>
    </source>
</evidence>
<keyword evidence="11" id="KW-0472">Membrane</keyword>
<comment type="caution">
    <text evidence="16">The sequence shown here is derived from an EMBL/GenBank/DDBJ whole genome shotgun (WGS) entry which is preliminary data.</text>
</comment>
<dbReference type="Gene3D" id="3.40.50.200">
    <property type="entry name" value="Peptidase S8/S53 domain"/>
    <property type="match status" value="1"/>
</dbReference>
<comment type="catalytic activity">
    <reaction evidence="7">
        <text>Hydrolysis of proteins with broad specificity for peptide bonds, and a preference for a large uncharged residue in P1. Hydrolyzes peptide amides.</text>
        <dbReference type="EC" id="3.4.21.62"/>
    </reaction>
</comment>
<feature type="compositionally biased region" description="Basic and acidic residues" evidence="10">
    <location>
        <begin position="1173"/>
        <end position="1186"/>
    </location>
</feature>
<dbReference type="PANTHER" id="PTHR18968:SF166">
    <property type="entry name" value="2-HYDROXYACYL-COA LYASE 2"/>
    <property type="match status" value="1"/>
</dbReference>
<proteinExistence type="inferred from homology"/>
<dbReference type="InterPro" id="IPR011766">
    <property type="entry name" value="TPP_enzyme_TPP-bd"/>
</dbReference>
<feature type="transmembrane region" description="Helical" evidence="11">
    <location>
        <begin position="240"/>
        <end position="258"/>
    </location>
</feature>
<dbReference type="GO" id="GO:0003984">
    <property type="term" value="F:acetolactate synthase activity"/>
    <property type="evidence" value="ECO:0007669"/>
    <property type="project" value="TreeGrafter"/>
</dbReference>
<accession>A0A7J6RNC0</accession>
<dbReference type="EMBL" id="JABANO010024309">
    <property type="protein sequence ID" value="KAF4722093.1"/>
    <property type="molecule type" value="Genomic_DNA"/>
</dbReference>
<dbReference type="InterPro" id="IPR015500">
    <property type="entry name" value="Peptidase_S8_subtilisin-rel"/>
</dbReference>
<feature type="domain" description="Peptidase S8/S53" evidence="12">
    <location>
        <begin position="1376"/>
        <end position="1627"/>
    </location>
</feature>
<feature type="domain" description="Thiamine pyrophosphate enzyme TPP-binding" evidence="14">
    <location>
        <begin position="971"/>
        <end position="1115"/>
    </location>
</feature>
<evidence type="ECO:0000259" key="15">
    <source>
        <dbReference type="Pfam" id="PF02776"/>
    </source>
</evidence>
<evidence type="ECO:0000259" key="13">
    <source>
        <dbReference type="Pfam" id="PF00205"/>
    </source>
</evidence>
<evidence type="ECO:0000256" key="7">
    <source>
        <dbReference type="ARBA" id="ARBA00023529"/>
    </source>
</evidence>
<dbReference type="GO" id="GO:0030976">
    <property type="term" value="F:thiamine pyrophosphate binding"/>
    <property type="evidence" value="ECO:0007669"/>
    <property type="project" value="InterPro"/>
</dbReference>
<keyword evidence="17" id="KW-1185">Reference proteome</keyword>
<dbReference type="InterPro" id="IPR004316">
    <property type="entry name" value="SWEET_rpt"/>
</dbReference>
<evidence type="ECO:0000259" key="12">
    <source>
        <dbReference type="Pfam" id="PF00082"/>
    </source>
</evidence>
<dbReference type="PROSITE" id="PS51892">
    <property type="entry name" value="SUBTILASE"/>
    <property type="match status" value="1"/>
</dbReference>
<dbReference type="CDD" id="cd07035">
    <property type="entry name" value="TPP_PYR_POX_like"/>
    <property type="match status" value="1"/>
</dbReference>
<keyword evidence="4 9" id="KW-0378">Hydrolase</keyword>
<dbReference type="Proteomes" id="UP000553632">
    <property type="component" value="Unassembled WGS sequence"/>
</dbReference>
<comment type="similarity">
    <text evidence="9">Belongs to the peptidase S8 family.</text>
</comment>
<dbReference type="Pfam" id="PF00205">
    <property type="entry name" value="TPP_enzyme_M"/>
    <property type="match status" value="1"/>
</dbReference>
<evidence type="ECO:0000256" key="8">
    <source>
        <dbReference type="ARBA" id="ARBA00023619"/>
    </source>
</evidence>
<dbReference type="GO" id="GO:0009097">
    <property type="term" value="P:isoleucine biosynthetic process"/>
    <property type="evidence" value="ECO:0007669"/>
    <property type="project" value="TreeGrafter"/>
</dbReference>
<name>A0A7J6RNC0_PEROL</name>
<feature type="domain" description="Thiamine pyrophosphate enzyme N-terminal TPP-binding" evidence="15">
    <location>
        <begin position="537"/>
        <end position="651"/>
    </location>
</feature>
<feature type="transmembrane region" description="Helical" evidence="11">
    <location>
        <begin position="333"/>
        <end position="350"/>
    </location>
</feature>
<feature type="region of interest" description="Disordered" evidence="10">
    <location>
        <begin position="464"/>
        <end position="504"/>
    </location>
</feature>
<dbReference type="GO" id="GO:0004252">
    <property type="term" value="F:serine-type endopeptidase activity"/>
    <property type="evidence" value="ECO:0007669"/>
    <property type="project" value="UniProtKB-UniRule"/>
</dbReference>
<dbReference type="Gene3D" id="1.20.1280.290">
    <property type="match status" value="2"/>
</dbReference>
<dbReference type="Pfam" id="PF02775">
    <property type="entry name" value="TPP_enzyme_C"/>
    <property type="match status" value="1"/>
</dbReference>
<evidence type="ECO:0000256" key="9">
    <source>
        <dbReference type="PROSITE-ProRule" id="PRU01240"/>
    </source>
</evidence>
<dbReference type="PROSITE" id="PS00136">
    <property type="entry name" value="SUBTILASE_ASP"/>
    <property type="match status" value="1"/>
</dbReference>
<evidence type="ECO:0000256" key="6">
    <source>
        <dbReference type="ARBA" id="ARBA00023052"/>
    </source>
</evidence>
<gene>
    <name evidence="16" type="ORF">FOZ63_026821</name>
</gene>
<feature type="transmembrane region" description="Helical" evidence="11">
    <location>
        <begin position="389"/>
        <end position="409"/>
    </location>
</feature>
<feature type="region of interest" description="Disordered" evidence="10">
    <location>
        <begin position="297"/>
        <end position="324"/>
    </location>
</feature>
<keyword evidence="11" id="KW-1133">Transmembrane helix</keyword>
<dbReference type="GO" id="GO:0016020">
    <property type="term" value="C:membrane"/>
    <property type="evidence" value="ECO:0007669"/>
    <property type="project" value="InterPro"/>
</dbReference>
<dbReference type="Pfam" id="PF03083">
    <property type="entry name" value="MtN3_slv"/>
    <property type="match status" value="2"/>
</dbReference>